<dbReference type="EMBL" id="VSSQ01088489">
    <property type="protein sequence ID" value="MPN35101.1"/>
    <property type="molecule type" value="Genomic_DNA"/>
</dbReference>
<reference evidence="1" key="1">
    <citation type="submission" date="2019-08" db="EMBL/GenBank/DDBJ databases">
        <authorList>
            <person name="Kucharzyk K."/>
            <person name="Murdoch R.W."/>
            <person name="Higgins S."/>
            <person name="Loffler F."/>
        </authorList>
    </citation>
    <scope>NUCLEOTIDE SEQUENCE</scope>
</reference>
<evidence type="ECO:0000313" key="1">
    <source>
        <dbReference type="EMBL" id="MPN35101.1"/>
    </source>
</evidence>
<gene>
    <name evidence="1" type="ORF">SDC9_182596</name>
</gene>
<name>A0A645H7U7_9ZZZZ</name>
<sequence>MLGRFLFDTAVHHFADVGIALVRDDALGVVIQLFFAVGNVGFQMLYQCVVQCQLLQHFFVPLKQLNGIPAQALGAYAVGNRLFNMRDSVFHTAGKHVRGLAQFCGFGNFDRLFCGGNAAFPF</sequence>
<comment type="caution">
    <text evidence="1">The sequence shown here is derived from an EMBL/GenBank/DDBJ whole genome shotgun (WGS) entry which is preliminary data.</text>
</comment>
<dbReference type="AlphaFoldDB" id="A0A645H7U7"/>
<protein>
    <submittedName>
        <fullName evidence="1">Uncharacterized protein</fullName>
    </submittedName>
</protein>
<proteinExistence type="predicted"/>
<organism evidence="1">
    <name type="scientific">bioreactor metagenome</name>
    <dbReference type="NCBI Taxonomy" id="1076179"/>
    <lineage>
        <taxon>unclassified sequences</taxon>
        <taxon>metagenomes</taxon>
        <taxon>ecological metagenomes</taxon>
    </lineage>
</organism>
<accession>A0A645H7U7</accession>